<dbReference type="RefSeq" id="WP_078714421.1">
    <property type="nucleotide sequence ID" value="NZ_FUYG01000005.1"/>
</dbReference>
<feature type="transmembrane region" description="Helical" evidence="7">
    <location>
        <begin position="135"/>
        <end position="159"/>
    </location>
</feature>
<feature type="transmembrane region" description="Helical" evidence="7">
    <location>
        <begin position="63"/>
        <end position="90"/>
    </location>
</feature>
<keyword evidence="5 7" id="KW-0472">Membrane</keyword>
<evidence type="ECO:0000313" key="10">
    <source>
        <dbReference type="Proteomes" id="UP000189735"/>
    </source>
</evidence>
<evidence type="ECO:0000256" key="3">
    <source>
        <dbReference type="ARBA" id="ARBA00022692"/>
    </source>
</evidence>
<keyword evidence="4 7" id="KW-1133">Transmembrane helix</keyword>
<dbReference type="PANTHER" id="PTHR30509">
    <property type="entry name" value="P-HYDROXYBENZOIC ACID EFFLUX PUMP SUBUNIT-RELATED"/>
    <property type="match status" value="1"/>
</dbReference>
<feature type="transmembrane region" description="Helical" evidence="7">
    <location>
        <begin position="277"/>
        <end position="293"/>
    </location>
</feature>
<feature type="domain" description="Integral membrane bound transporter" evidence="8">
    <location>
        <begin position="215"/>
        <end position="339"/>
    </location>
</feature>
<keyword evidence="2" id="KW-1003">Cell membrane</keyword>
<name>A0A1T4Y3G6_9MICO</name>
<feature type="transmembrane region" description="Helical" evidence="7">
    <location>
        <begin position="110"/>
        <end position="128"/>
    </location>
</feature>
<dbReference type="Proteomes" id="UP000189735">
    <property type="component" value="Unassembled WGS sequence"/>
</dbReference>
<feature type="transmembrane region" description="Helical" evidence="7">
    <location>
        <begin position="9"/>
        <end position="28"/>
    </location>
</feature>
<feature type="transmembrane region" description="Helical" evidence="7">
    <location>
        <begin position="214"/>
        <end position="240"/>
    </location>
</feature>
<evidence type="ECO:0000313" key="9">
    <source>
        <dbReference type="EMBL" id="SKA96290.1"/>
    </source>
</evidence>
<feature type="transmembrane region" description="Helical" evidence="7">
    <location>
        <begin position="298"/>
        <end position="315"/>
    </location>
</feature>
<protein>
    <submittedName>
        <fullName evidence="9">Fusaric acid resistance protein-like</fullName>
    </submittedName>
</protein>
<dbReference type="GO" id="GO:0005886">
    <property type="term" value="C:plasma membrane"/>
    <property type="evidence" value="ECO:0007669"/>
    <property type="project" value="UniProtKB-SubCell"/>
</dbReference>
<evidence type="ECO:0000256" key="4">
    <source>
        <dbReference type="ARBA" id="ARBA00022989"/>
    </source>
</evidence>
<accession>A0A1T4Y3G6</accession>
<dbReference type="Pfam" id="PF13515">
    <property type="entry name" value="FUSC_2"/>
    <property type="match status" value="1"/>
</dbReference>
<feature type="transmembrane region" description="Helical" evidence="7">
    <location>
        <begin position="252"/>
        <end position="271"/>
    </location>
</feature>
<dbReference type="InterPro" id="IPR049453">
    <property type="entry name" value="Memb_transporter_dom"/>
</dbReference>
<keyword evidence="3 7" id="KW-0812">Transmembrane</keyword>
<reference evidence="10" key="1">
    <citation type="submission" date="2017-02" db="EMBL/GenBank/DDBJ databases">
        <authorList>
            <person name="Varghese N."/>
            <person name="Submissions S."/>
        </authorList>
    </citation>
    <scope>NUCLEOTIDE SEQUENCE [LARGE SCALE GENOMIC DNA]</scope>
    <source>
        <strain evidence="10">VKM Ac-2052</strain>
    </source>
</reference>
<feature type="transmembrane region" description="Helical" evidence="7">
    <location>
        <begin position="327"/>
        <end position="347"/>
    </location>
</feature>
<dbReference type="EMBL" id="FUYG01000005">
    <property type="protein sequence ID" value="SKA96290.1"/>
    <property type="molecule type" value="Genomic_DNA"/>
</dbReference>
<dbReference type="PANTHER" id="PTHR30509:SF9">
    <property type="entry name" value="MULTIDRUG RESISTANCE PROTEIN MDTO"/>
    <property type="match status" value="1"/>
</dbReference>
<sequence>MHRGIRAKLVRGSVALFAVALIVAVLLVVDPEPAPVMLGITLGSSLSRSQLGRHGRERLEALALLPLLGLATIGLGTLLHVQFVLGAAVYVLVLVGTVLLRQTGDLGKRFSGLAATPFLAVLFLPGGAGRDHGPVLAVAEPLLIAVFAWVVVTAVQLVVQRIGVLPSPVVRPASPVRAASPATAAAQASSRPTGGLRPSATTRSALQLGVGLTLAFVIGVAGFGTHWAWVVLSAVIVAYLPRGRADAVSKGLHRLLGAAAGSVFALVPLAAGPGDSTVLVVAALAAIGVGILFREVSYAVWAFGVTVALTLLDHLTGQASPLIGMRLVEIAIGVTVGLLPVCLLLPVRTTDVVRSRLRPVLSAVAERLEAAGPSERAATQHRIEADLRELDQASASLREAARVLAIVRRPPPEGAQWVRDTHTIAAAAIASPPSVDSDFRRAVRDARRALRDPAALGTALSVASRTAN</sequence>
<organism evidence="9 10">
    <name type="scientific">Agreia bicolorata</name>
    <dbReference type="NCBI Taxonomy" id="110935"/>
    <lineage>
        <taxon>Bacteria</taxon>
        <taxon>Bacillati</taxon>
        <taxon>Actinomycetota</taxon>
        <taxon>Actinomycetes</taxon>
        <taxon>Micrococcales</taxon>
        <taxon>Microbacteriaceae</taxon>
        <taxon>Agreia</taxon>
    </lineage>
</organism>
<evidence type="ECO:0000256" key="5">
    <source>
        <dbReference type="ARBA" id="ARBA00023136"/>
    </source>
</evidence>
<evidence type="ECO:0000256" key="6">
    <source>
        <dbReference type="ARBA" id="ARBA00043993"/>
    </source>
</evidence>
<evidence type="ECO:0000256" key="2">
    <source>
        <dbReference type="ARBA" id="ARBA00022475"/>
    </source>
</evidence>
<evidence type="ECO:0000256" key="7">
    <source>
        <dbReference type="SAM" id="Phobius"/>
    </source>
</evidence>
<proteinExistence type="inferred from homology"/>
<comment type="similarity">
    <text evidence="6">Belongs to the YccS/YhfK family.</text>
</comment>
<comment type="subcellular location">
    <subcellularLocation>
        <location evidence="1">Cell membrane</location>
        <topology evidence="1">Multi-pass membrane protein</topology>
    </subcellularLocation>
</comment>
<dbReference type="AlphaFoldDB" id="A0A1T4Y3G6"/>
<gene>
    <name evidence="9" type="ORF">SAMN06295879_2191</name>
</gene>
<evidence type="ECO:0000259" key="8">
    <source>
        <dbReference type="Pfam" id="PF13515"/>
    </source>
</evidence>
<evidence type="ECO:0000256" key="1">
    <source>
        <dbReference type="ARBA" id="ARBA00004651"/>
    </source>
</evidence>